<dbReference type="PROSITE" id="PS51379">
    <property type="entry name" value="4FE4S_FER_2"/>
    <property type="match status" value="3"/>
</dbReference>
<dbReference type="PANTHER" id="PTHR43518">
    <property type="entry name" value="NITRATE REDUCTASE BETA SUBUNIT"/>
    <property type="match status" value="1"/>
</dbReference>
<dbReference type="GO" id="GO:0051539">
    <property type="term" value="F:4 iron, 4 sulfur cluster binding"/>
    <property type="evidence" value="ECO:0007669"/>
    <property type="project" value="UniProtKB-KW"/>
</dbReference>
<dbReference type="GO" id="GO:0009061">
    <property type="term" value="P:anaerobic respiration"/>
    <property type="evidence" value="ECO:0007669"/>
    <property type="project" value="TreeGrafter"/>
</dbReference>
<keyword evidence="4" id="KW-0813">Transport</keyword>
<dbReference type="GO" id="GO:0009055">
    <property type="term" value="F:electron transfer activity"/>
    <property type="evidence" value="ECO:0007669"/>
    <property type="project" value="TreeGrafter"/>
</dbReference>
<organism evidence="11">
    <name type="scientific">Gordonia amarae</name>
    <dbReference type="NCBI Taxonomy" id="36821"/>
    <lineage>
        <taxon>Bacteria</taxon>
        <taxon>Bacillati</taxon>
        <taxon>Actinomycetota</taxon>
        <taxon>Actinomycetes</taxon>
        <taxon>Mycobacteriales</taxon>
        <taxon>Gordoniaceae</taxon>
        <taxon>Gordonia</taxon>
    </lineage>
</organism>
<keyword evidence="11" id="KW-0560">Oxidoreductase</keyword>
<evidence type="ECO:0000256" key="1">
    <source>
        <dbReference type="ARBA" id="ARBA00001927"/>
    </source>
</evidence>
<evidence type="ECO:0000256" key="2">
    <source>
        <dbReference type="ARBA" id="ARBA00001966"/>
    </source>
</evidence>
<dbReference type="Gene3D" id="3.30.70.20">
    <property type="match status" value="3"/>
</dbReference>
<evidence type="ECO:0000256" key="7">
    <source>
        <dbReference type="ARBA" id="ARBA00022737"/>
    </source>
</evidence>
<dbReference type="GO" id="GO:0046872">
    <property type="term" value="F:metal ion binding"/>
    <property type="evidence" value="ECO:0007669"/>
    <property type="project" value="UniProtKB-KW"/>
</dbReference>
<reference evidence="11" key="1">
    <citation type="journal article" date="2021" name="Nat. Microbiol.">
        <title>Cocultivation of an ultrasmall environmental parasitic bacterium with lytic ability against bacteria associated with wastewater foams.</title>
        <authorList>
            <person name="Batinovic S."/>
            <person name="Rose J.J.A."/>
            <person name="Ratcliffe J."/>
            <person name="Seviour R.J."/>
            <person name="Petrovski S."/>
        </authorList>
    </citation>
    <scope>NUCLEOTIDE SEQUENCE</scope>
    <source>
        <strain evidence="11">CON44</strain>
    </source>
</reference>
<keyword evidence="9" id="KW-0408">Iron</keyword>
<keyword evidence="8" id="KW-0249">Electron transport</keyword>
<sequence>MRVMAQVGMVMNLDKCIGCHTCSVTCKQAWTNRAGTEYVWFNNVETRPGQGYPRRYENQEKWRGGWKLNRRGKLRLRTGGRLQKLLTLFASPVQPTIDDYYEPWTYDYQTLVEAPLGDDFPVARPKSLLTGEDMKVSWSANWDDNLGGTSELGHLDPIVAKLRKESEEAIKFSFEQTFMFYLPRICEHCLNPSCMASCPSGAIYKRSEDGIVLVDQDQCRGWRQCITGCPYKKIYFNHKSGKAEKCTLCYPRVEAGLPTVCSETCVGRLRYLGVFLYDADAVTAAASTPDEKDLYQAQLDLLLDPDDPKVAAAARENGISDDWLAAARKSPVYALAKKYKVALPLHPEYRTMPMVWYIPPLSPIVDLLADQGHDAESHTNLFGAIDALRIPVEYLAELFTAGDTAVVDGVLRKLAAMRSYMRDVTLGRETRPEIPAAVGMTEEQVYEMYRLLAIAKYQDRYVIPTAHSEQAGGLDEAACSLDFDGGPGMFDSGIFGEASGRPAPVSVETFHALKQRQTSDSAAGKSALAGRTNLLNWDGNGVPAGLFPDKESRS</sequence>
<evidence type="ECO:0000256" key="6">
    <source>
        <dbReference type="ARBA" id="ARBA00022723"/>
    </source>
</evidence>
<keyword evidence="6" id="KW-0479">Metal-binding</keyword>
<evidence type="ECO:0000256" key="5">
    <source>
        <dbReference type="ARBA" id="ARBA00022485"/>
    </source>
</evidence>
<dbReference type="Gene3D" id="1.10.3650.10">
    <property type="entry name" value="nitrate reductase domain like"/>
    <property type="match status" value="1"/>
</dbReference>
<name>A0A857L0B3_9ACTN</name>
<keyword evidence="7" id="KW-0677">Repeat</keyword>
<dbReference type="GO" id="GO:0016020">
    <property type="term" value="C:membrane"/>
    <property type="evidence" value="ECO:0007669"/>
    <property type="project" value="TreeGrafter"/>
</dbReference>
<dbReference type="RefSeq" id="WP_005185611.1">
    <property type="nucleotide sequence ID" value="NZ_CP045804.1"/>
</dbReference>
<evidence type="ECO:0000256" key="10">
    <source>
        <dbReference type="ARBA" id="ARBA00023014"/>
    </source>
</evidence>
<dbReference type="NCBIfam" id="TIGR01660">
    <property type="entry name" value="narH"/>
    <property type="match status" value="1"/>
</dbReference>
<dbReference type="InterPro" id="IPR017896">
    <property type="entry name" value="4Fe4S_Fe-S-bd"/>
</dbReference>
<evidence type="ECO:0000256" key="8">
    <source>
        <dbReference type="ARBA" id="ARBA00022982"/>
    </source>
</evidence>
<dbReference type="InterPro" id="IPR029263">
    <property type="entry name" value="Nitr_red_bet_C"/>
</dbReference>
<dbReference type="FunFam" id="3.30.70.20:FF:000043">
    <property type="entry name" value="Respiratory nitrate reductase beta subunit"/>
    <property type="match status" value="1"/>
</dbReference>
<evidence type="ECO:0000256" key="9">
    <source>
        <dbReference type="ARBA" id="ARBA00023004"/>
    </source>
</evidence>
<dbReference type="FunFam" id="3.30.70.20:FF:000008">
    <property type="entry name" value="Respiratory nitrate reductase beta subunit"/>
    <property type="match status" value="1"/>
</dbReference>
<evidence type="ECO:0000256" key="4">
    <source>
        <dbReference type="ARBA" id="ARBA00022448"/>
    </source>
</evidence>
<gene>
    <name evidence="11" type="primary">narH</name>
    <name evidence="11" type="ORF">GII30_17915</name>
</gene>
<dbReference type="EC" id="1.7.99.4" evidence="11"/>
<dbReference type="EMBL" id="CP045810">
    <property type="protein sequence ID" value="QHN40777.1"/>
    <property type="molecule type" value="Genomic_DNA"/>
</dbReference>
<dbReference type="SUPFAM" id="SSF54862">
    <property type="entry name" value="4Fe-4S ferredoxins"/>
    <property type="match status" value="1"/>
</dbReference>
<keyword evidence="10" id="KW-0411">Iron-sulfur</keyword>
<comment type="cofactor">
    <cofactor evidence="1">
        <name>[3Fe-4S] cluster</name>
        <dbReference type="ChEBI" id="CHEBI:21137"/>
    </cofactor>
</comment>
<evidence type="ECO:0000313" key="11">
    <source>
        <dbReference type="EMBL" id="QHN40777.1"/>
    </source>
</evidence>
<evidence type="ECO:0000256" key="3">
    <source>
        <dbReference type="ARBA" id="ARBA00004196"/>
    </source>
</evidence>
<dbReference type="GO" id="GO:0009325">
    <property type="term" value="C:nitrate reductase complex"/>
    <property type="evidence" value="ECO:0007669"/>
    <property type="project" value="InterPro"/>
</dbReference>
<dbReference type="PANTHER" id="PTHR43518:SF1">
    <property type="entry name" value="RESPIRATORY NITRATE REDUCTASE 1 BETA CHAIN"/>
    <property type="match status" value="1"/>
</dbReference>
<protein>
    <submittedName>
        <fullName evidence="11">Nitrate reductase subunit beta</fullName>
        <ecNumber evidence="11">1.7.99.4</ecNumber>
    </submittedName>
</protein>
<dbReference type="GO" id="GO:0030313">
    <property type="term" value="C:cell envelope"/>
    <property type="evidence" value="ECO:0007669"/>
    <property type="project" value="UniProtKB-SubCell"/>
</dbReference>
<dbReference type="Pfam" id="PF14711">
    <property type="entry name" value="Nitr_red_bet_C"/>
    <property type="match status" value="1"/>
</dbReference>
<proteinExistence type="predicted"/>
<dbReference type="InterPro" id="IPR038262">
    <property type="entry name" value="Nitr_red_bet_C_sf"/>
</dbReference>
<dbReference type="GO" id="GO:0008940">
    <property type="term" value="F:nitrate reductase activity"/>
    <property type="evidence" value="ECO:0007669"/>
    <property type="project" value="InterPro"/>
</dbReference>
<dbReference type="Pfam" id="PF13247">
    <property type="entry name" value="Fer4_11"/>
    <property type="match status" value="1"/>
</dbReference>
<dbReference type="GO" id="GO:0042126">
    <property type="term" value="P:nitrate metabolic process"/>
    <property type="evidence" value="ECO:0007669"/>
    <property type="project" value="InterPro"/>
</dbReference>
<keyword evidence="5" id="KW-0004">4Fe-4S</keyword>
<comment type="cofactor">
    <cofactor evidence="2">
        <name>[4Fe-4S] cluster</name>
        <dbReference type="ChEBI" id="CHEBI:49883"/>
    </cofactor>
</comment>
<accession>A0A857L0B3</accession>
<dbReference type="AlphaFoldDB" id="A0A857L0B3"/>
<comment type="subcellular location">
    <subcellularLocation>
        <location evidence="3">Cell envelope</location>
    </subcellularLocation>
</comment>
<dbReference type="InterPro" id="IPR006547">
    <property type="entry name" value="NO3_Rdtase_bsu"/>
</dbReference>